<proteinExistence type="predicted"/>
<sequence>MTKGALYHHFEDKRSLLRAVVEEIEQELDEEVLGAARRSKDGNRDAFGAFMAGAYAYLDACLRQDVGQMLLLDGPSVLGWAEWHEIDAEYAIAQIGAGLEILMDLEIIEARPIGPLAHLIHGATMEAALFAATADDPEEAREEMGNALRRLLEGLKR</sequence>
<comment type="caution">
    <text evidence="2">Lacks conserved residue(s) required for the propagation of feature annotation.</text>
</comment>
<evidence type="ECO:0000259" key="3">
    <source>
        <dbReference type="PROSITE" id="PS50977"/>
    </source>
</evidence>
<reference evidence="4" key="1">
    <citation type="submission" date="2020-02" db="EMBL/GenBank/DDBJ databases">
        <authorList>
            <person name="Meier V. D."/>
        </authorList>
    </citation>
    <scope>NUCLEOTIDE SEQUENCE</scope>
    <source>
        <strain evidence="4">AVDCRST_MAG05</strain>
    </source>
</reference>
<feature type="domain" description="HTH tetR-type" evidence="3">
    <location>
        <begin position="1"/>
        <end position="28"/>
    </location>
</feature>
<dbReference type="SUPFAM" id="SSF46689">
    <property type="entry name" value="Homeodomain-like"/>
    <property type="match status" value="1"/>
</dbReference>
<accession>A0A6J4S8M8</accession>
<evidence type="ECO:0000256" key="2">
    <source>
        <dbReference type="PROSITE-ProRule" id="PRU00335"/>
    </source>
</evidence>
<evidence type="ECO:0000313" key="4">
    <source>
        <dbReference type="EMBL" id="CAA9492787.1"/>
    </source>
</evidence>
<dbReference type="InterPro" id="IPR001647">
    <property type="entry name" value="HTH_TetR"/>
</dbReference>
<dbReference type="GO" id="GO:0003677">
    <property type="term" value="F:DNA binding"/>
    <property type="evidence" value="ECO:0007669"/>
    <property type="project" value="UniProtKB-UniRule"/>
</dbReference>
<dbReference type="Pfam" id="PF21351">
    <property type="entry name" value="TetR_C_41"/>
    <property type="match status" value="1"/>
</dbReference>
<keyword evidence="1 2" id="KW-0238">DNA-binding</keyword>
<organism evidence="4">
    <name type="scientific">uncultured Rubrobacteraceae bacterium</name>
    <dbReference type="NCBI Taxonomy" id="349277"/>
    <lineage>
        <taxon>Bacteria</taxon>
        <taxon>Bacillati</taxon>
        <taxon>Actinomycetota</taxon>
        <taxon>Rubrobacteria</taxon>
        <taxon>Rubrobacterales</taxon>
        <taxon>Rubrobacteraceae</taxon>
        <taxon>environmental samples</taxon>
    </lineage>
</organism>
<dbReference type="EMBL" id="CADCVM010000208">
    <property type="protein sequence ID" value="CAA9492787.1"/>
    <property type="molecule type" value="Genomic_DNA"/>
</dbReference>
<evidence type="ECO:0000256" key="1">
    <source>
        <dbReference type="ARBA" id="ARBA00023125"/>
    </source>
</evidence>
<dbReference type="InterPro" id="IPR009057">
    <property type="entry name" value="Homeodomain-like_sf"/>
</dbReference>
<protein>
    <submittedName>
        <fullName evidence="4">Transcriptional regulator, AcrR family</fullName>
    </submittedName>
</protein>
<dbReference type="PROSITE" id="PS50977">
    <property type="entry name" value="HTH_TETR_2"/>
    <property type="match status" value="1"/>
</dbReference>
<name>A0A6J4S8M8_9ACTN</name>
<gene>
    <name evidence="4" type="ORF">AVDCRST_MAG05-1984</name>
</gene>
<dbReference type="Gene3D" id="1.10.357.10">
    <property type="entry name" value="Tetracycline Repressor, domain 2"/>
    <property type="match status" value="1"/>
</dbReference>
<dbReference type="InterPro" id="IPR049484">
    <property type="entry name" value="Rv0078-like_C"/>
</dbReference>
<dbReference type="AlphaFoldDB" id="A0A6J4S8M8"/>